<proteinExistence type="predicted"/>
<dbReference type="Proteomes" id="UP000682802">
    <property type="component" value="Chromosome 1"/>
</dbReference>
<keyword evidence="3" id="KW-1185">Reference proteome</keyword>
<organism evidence="2 3">
    <name type="scientific">Flammeovirga kamogawensis</name>
    <dbReference type="NCBI Taxonomy" id="373891"/>
    <lineage>
        <taxon>Bacteria</taxon>
        <taxon>Pseudomonadati</taxon>
        <taxon>Bacteroidota</taxon>
        <taxon>Cytophagia</taxon>
        <taxon>Cytophagales</taxon>
        <taxon>Flammeovirgaceae</taxon>
        <taxon>Flammeovirga</taxon>
    </lineage>
</organism>
<accession>A0ABX8GXC7</accession>
<evidence type="ECO:0000313" key="2">
    <source>
        <dbReference type="EMBL" id="QWG08074.1"/>
    </source>
</evidence>
<dbReference type="Gene3D" id="2.40.160.20">
    <property type="match status" value="1"/>
</dbReference>
<evidence type="ECO:0000313" key="3">
    <source>
        <dbReference type="Proteomes" id="UP000682802"/>
    </source>
</evidence>
<gene>
    <name evidence="2" type="ORF">KM029_03815</name>
</gene>
<sequence>MMRKILSILITLVGLTAGTSFAQTNIIGLSYSMAAPMESTSDFIGENSFRGGTFDYRHFMNPNMSIGFSVGYQRFYQSKGYTTAPMPGGDGHISGQNYSYIDEFPLMATFHYYFGQEGGVRPYVGGGIGAAHFEYTDQIGSIGYVTKQWHFNIAPEVGVLVPLGINTYLMSSLKYNYAAPAGGIDAQQYVSFNIGIAFDM</sequence>
<name>A0ABX8GXC7_9BACT</name>
<reference evidence="2 3" key="1">
    <citation type="submission" date="2021-05" db="EMBL/GenBank/DDBJ databases">
        <title>Comparative genomic studies on the polysaccharide-degrading batcterial strains of the Flammeovirga genus.</title>
        <authorList>
            <person name="Zewei F."/>
            <person name="Zheng Z."/>
            <person name="Yu L."/>
            <person name="Ruyue G."/>
            <person name="Yanhong M."/>
            <person name="Yuanyuan C."/>
            <person name="Jingyan G."/>
            <person name="Wenjun H."/>
        </authorList>
    </citation>
    <scope>NUCLEOTIDE SEQUENCE [LARGE SCALE GENOMIC DNA]</scope>
    <source>
        <strain evidence="2 3">YS10</strain>
    </source>
</reference>
<dbReference type="InterPro" id="IPR011250">
    <property type="entry name" value="OMP/PagP_B-barrel"/>
</dbReference>
<feature type="chain" id="PRO_5045894969" evidence="1">
    <location>
        <begin position="23"/>
        <end position="200"/>
    </location>
</feature>
<keyword evidence="1" id="KW-0732">Signal</keyword>
<dbReference type="RefSeq" id="WP_144075456.1">
    <property type="nucleotide sequence ID" value="NZ_CP076128.1"/>
</dbReference>
<protein>
    <submittedName>
        <fullName evidence="2">Outer membrane beta-barrel protein</fullName>
    </submittedName>
</protein>
<dbReference type="SUPFAM" id="SSF56925">
    <property type="entry name" value="OMPA-like"/>
    <property type="match status" value="1"/>
</dbReference>
<feature type="signal peptide" evidence="1">
    <location>
        <begin position="1"/>
        <end position="22"/>
    </location>
</feature>
<dbReference type="EMBL" id="CP076128">
    <property type="protein sequence ID" value="QWG08074.1"/>
    <property type="molecule type" value="Genomic_DNA"/>
</dbReference>
<evidence type="ECO:0000256" key="1">
    <source>
        <dbReference type="SAM" id="SignalP"/>
    </source>
</evidence>